<dbReference type="PANTHER" id="PTHR43798">
    <property type="entry name" value="MONOACYLGLYCEROL LIPASE"/>
    <property type="match status" value="1"/>
</dbReference>
<dbReference type="EMBL" id="FNWV01000006">
    <property type="protein sequence ID" value="SEH64490.1"/>
    <property type="molecule type" value="Genomic_DNA"/>
</dbReference>
<evidence type="ECO:0000313" key="5">
    <source>
        <dbReference type="EMBL" id="SEH64490.1"/>
    </source>
</evidence>
<comment type="similarity">
    <text evidence="1">Belongs to the peptidase S33 family.</text>
</comment>
<dbReference type="SUPFAM" id="SSF53474">
    <property type="entry name" value="alpha/beta-Hydrolases"/>
    <property type="match status" value="1"/>
</dbReference>
<accession>A0A1H6JYM9</accession>
<name>A0A1H6JYM9_RUMFL</name>
<protein>
    <submittedName>
        <fullName evidence="5">Alpha/beta hydrolase fold</fullName>
    </submittedName>
</protein>
<evidence type="ECO:0000256" key="3">
    <source>
        <dbReference type="SAM" id="Phobius"/>
    </source>
</evidence>
<dbReference type="InterPro" id="IPR002410">
    <property type="entry name" value="Peptidase_S33"/>
</dbReference>
<dbReference type="InterPro" id="IPR000073">
    <property type="entry name" value="AB_hydrolase_1"/>
</dbReference>
<evidence type="ECO:0000256" key="1">
    <source>
        <dbReference type="ARBA" id="ARBA00010088"/>
    </source>
</evidence>
<keyword evidence="3" id="KW-0472">Membrane</keyword>
<dbReference type="RefSeq" id="WP_175460915.1">
    <property type="nucleotide sequence ID" value="NZ_FNWV01000006.1"/>
</dbReference>
<dbReference type="InterPro" id="IPR050266">
    <property type="entry name" value="AB_hydrolase_sf"/>
</dbReference>
<sequence length="425" mass="49190">MKKFLKTLLKIFKWIGISILSLIIILLIVRLIGKLYYNRTPDGGINESMYIEVNGQEQWVSIYGENKDNPVMLFLHGGPGDSYSYADFKIWRKLAKDYTVINWDQRNAGKTWLHDAQNSEITSKLMRSDLEVMVDKLLEYTSKDSLTLLGMSWGTLYADDYALRHPEKVECVIDISIASDAGIYTEQMRQDARDYCDGVFSYEAAIAKYGYDFFFSATGKKLGITEPSDMTMLNEGMKQVCLEWTENDPELYALAEQLDTELLTQIQLDPDNKELLEAYTERIFPIYSKILAKYGGQLHFGVQESIFDADIGVLSSLWCNPYYSLPELYKILTYDYENNSYSDRIDMLLKDFSQTLKDNTEYQMPFYVLQGDHDDPLGIIRNYYDNITALDKDFRYLENGGHKSTLLRSKELAQFIHEVAERQKN</sequence>
<keyword evidence="3" id="KW-1133">Transmembrane helix</keyword>
<dbReference type="Proteomes" id="UP000183190">
    <property type="component" value="Unassembled WGS sequence"/>
</dbReference>
<feature type="transmembrane region" description="Helical" evidence="3">
    <location>
        <begin position="12"/>
        <end position="32"/>
    </location>
</feature>
<feature type="domain" description="AB hydrolase-1" evidence="4">
    <location>
        <begin position="70"/>
        <end position="177"/>
    </location>
</feature>
<gene>
    <name evidence="5" type="ORF">SAMN02910265_01894</name>
</gene>
<dbReference type="GO" id="GO:0004177">
    <property type="term" value="F:aminopeptidase activity"/>
    <property type="evidence" value="ECO:0007669"/>
    <property type="project" value="UniProtKB-EC"/>
</dbReference>
<dbReference type="PRINTS" id="PR00793">
    <property type="entry name" value="PROAMNOPTASE"/>
</dbReference>
<keyword evidence="2 5" id="KW-0378">Hydrolase</keyword>
<dbReference type="Pfam" id="PF00561">
    <property type="entry name" value="Abhydrolase_1"/>
    <property type="match status" value="1"/>
</dbReference>
<evidence type="ECO:0000259" key="4">
    <source>
        <dbReference type="Pfam" id="PF00561"/>
    </source>
</evidence>
<dbReference type="GO" id="GO:0006508">
    <property type="term" value="P:proteolysis"/>
    <property type="evidence" value="ECO:0007669"/>
    <property type="project" value="InterPro"/>
</dbReference>
<evidence type="ECO:0000256" key="2">
    <source>
        <dbReference type="ARBA" id="ARBA00022801"/>
    </source>
</evidence>
<dbReference type="PANTHER" id="PTHR43798:SF33">
    <property type="entry name" value="HYDROLASE, PUTATIVE (AFU_ORTHOLOGUE AFUA_2G14860)-RELATED"/>
    <property type="match status" value="1"/>
</dbReference>
<dbReference type="InterPro" id="IPR029058">
    <property type="entry name" value="AB_hydrolase_fold"/>
</dbReference>
<proteinExistence type="inferred from homology"/>
<keyword evidence="3" id="KW-0812">Transmembrane</keyword>
<dbReference type="GO" id="GO:0016020">
    <property type="term" value="C:membrane"/>
    <property type="evidence" value="ECO:0007669"/>
    <property type="project" value="TreeGrafter"/>
</dbReference>
<organism evidence="5 6">
    <name type="scientific">Ruminococcus flavefaciens</name>
    <dbReference type="NCBI Taxonomy" id="1265"/>
    <lineage>
        <taxon>Bacteria</taxon>
        <taxon>Bacillati</taxon>
        <taxon>Bacillota</taxon>
        <taxon>Clostridia</taxon>
        <taxon>Eubacteriales</taxon>
        <taxon>Oscillospiraceae</taxon>
        <taxon>Ruminococcus</taxon>
    </lineage>
</organism>
<dbReference type="Gene3D" id="3.40.50.1820">
    <property type="entry name" value="alpha/beta hydrolase"/>
    <property type="match status" value="1"/>
</dbReference>
<dbReference type="AlphaFoldDB" id="A0A1H6JYM9"/>
<reference evidence="5 6" key="1">
    <citation type="submission" date="2016-10" db="EMBL/GenBank/DDBJ databases">
        <authorList>
            <person name="de Groot N.N."/>
        </authorList>
    </citation>
    <scope>NUCLEOTIDE SEQUENCE [LARGE SCALE GENOMIC DNA]</scope>
    <source>
        <strain evidence="5 6">YAD2003</strain>
    </source>
</reference>
<evidence type="ECO:0000313" key="6">
    <source>
        <dbReference type="Proteomes" id="UP000183190"/>
    </source>
</evidence>